<sequence>MIPWTSAHLFHAGDLDALIIRVVAPLVADLTPRRFFFLRYWEGGPHLRVRLLPSSPSHARSIERELLRRGRAHLAAHASHRSLTIESYAVQAARHAHGERLDRHDTRLHPNDTVEFIPYQPEQHIFGAMEPVERHFTDSSRLAMNLLRSHPDHAQRAASVLAAVTMTLSACGADPDAFRLPSLPPIVRQAYDARHDDLRRQTRGLWTDTRGRDGWQRSIRRLRHGLGRPPPGTRSPLGFLSHAVPAERRAAADILLRCTHLLANRLGLPQPAEVHVGLLAAHILSDLSKTGDLS</sequence>
<evidence type="ECO:0000313" key="2">
    <source>
        <dbReference type="EMBL" id="MFC5826356.1"/>
    </source>
</evidence>
<proteinExistence type="predicted"/>
<dbReference type="Proteomes" id="UP001596058">
    <property type="component" value="Unassembled WGS sequence"/>
</dbReference>
<dbReference type="RefSeq" id="WP_379515871.1">
    <property type="nucleotide sequence ID" value="NZ_JBHSPA010000024.1"/>
</dbReference>
<feature type="domain" description="Thiopeptide-type bacteriocin biosynthesis" evidence="1">
    <location>
        <begin position="4"/>
        <end position="282"/>
    </location>
</feature>
<accession>A0ABW1CNJ4</accession>
<organism evidence="2 3">
    <name type="scientific">Nonomuraea insulae</name>
    <dbReference type="NCBI Taxonomy" id="1616787"/>
    <lineage>
        <taxon>Bacteria</taxon>
        <taxon>Bacillati</taxon>
        <taxon>Actinomycetota</taxon>
        <taxon>Actinomycetes</taxon>
        <taxon>Streptosporangiales</taxon>
        <taxon>Streptosporangiaceae</taxon>
        <taxon>Nonomuraea</taxon>
    </lineage>
</organism>
<gene>
    <name evidence="2" type="ORF">ACFPZ3_21025</name>
</gene>
<protein>
    <submittedName>
        <fullName evidence="2">Lantibiotic dehydratase C-terminal domain-containing protein</fullName>
    </submittedName>
</protein>
<comment type="caution">
    <text evidence="2">The sequence shown here is derived from an EMBL/GenBank/DDBJ whole genome shotgun (WGS) entry which is preliminary data.</text>
</comment>
<dbReference type="InterPro" id="IPR023809">
    <property type="entry name" value="Thiopep_bacteriocin_synth_dom"/>
</dbReference>
<dbReference type="EMBL" id="JBHSPA010000024">
    <property type="protein sequence ID" value="MFC5826356.1"/>
    <property type="molecule type" value="Genomic_DNA"/>
</dbReference>
<keyword evidence="3" id="KW-1185">Reference proteome</keyword>
<reference evidence="3" key="1">
    <citation type="journal article" date="2019" name="Int. J. Syst. Evol. Microbiol.">
        <title>The Global Catalogue of Microorganisms (GCM) 10K type strain sequencing project: providing services to taxonomists for standard genome sequencing and annotation.</title>
        <authorList>
            <consortium name="The Broad Institute Genomics Platform"/>
            <consortium name="The Broad Institute Genome Sequencing Center for Infectious Disease"/>
            <person name="Wu L."/>
            <person name="Ma J."/>
        </authorList>
    </citation>
    <scope>NUCLEOTIDE SEQUENCE [LARGE SCALE GENOMIC DNA]</scope>
    <source>
        <strain evidence="3">CCUG 53903</strain>
    </source>
</reference>
<name>A0ABW1CNJ4_9ACTN</name>
<dbReference type="Pfam" id="PF14028">
    <property type="entry name" value="Lant_dehydr_C"/>
    <property type="match status" value="1"/>
</dbReference>
<evidence type="ECO:0000313" key="3">
    <source>
        <dbReference type="Proteomes" id="UP001596058"/>
    </source>
</evidence>
<evidence type="ECO:0000259" key="1">
    <source>
        <dbReference type="Pfam" id="PF14028"/>
    </source>
</evidence>